<dbReference type="PANTHER" id="PTHR45266:SF3">
    <property type="entry name" value="OXALOACETATE DECARBOXYLASE ALPHA CHAIN"/>
    <property type="match status" value="1"/>
</dbReference>
<evidence type="ECO:0000259" key="2">
    <source>
        <dbReference type="PROSITE" id="PS50968"/>
    </source>
</evidence>
<reference evidence="3 4" key="1">
    <citation type="submission" date="2014-03" db="EMBL/GenBank/DDBJ databases">
        <title>Bradyrhizobium valentinum sp. nov., isolated from effective nodules of Lupinus mariae-josephae, a lupine endemic of basic-lime soils in Eastern Spain.</title>
        <authorList>
            <person name="Duran D."/>
            <person name="Rey L."/>
            <person name="Navarro A."/>
            <person name="Busquets A."/>
            <person name="Imperial J."/>
            <person name="Ruiz-Argueso T."/>
        </authorList>
    </citation>
    <scope>NUCLEOTIDE SEQUENCE [LARGE SCALE GENOMIC DNA]</scope>
    <source>
        <strain evidence="3 4">Ro19</strain>
    </source>
</reference>
<name>A0A0R3MHU8_9BRAD</name>
<dbReference type="RefSeq" id="WP_057846297.1">
    <property type="nucleotide sequence ID" value="NZ_LLYA01000181.1"/>
</dbReference>
<dbReference type="InterPro" id="IPR001882">
    <property type="entry name" value="Biotin_BS"/>
</dbReference>
<organism evidence="3 4">
    <name type="scientific">Bradyrhizobium retamae</name>
    <dbReference type="NCBI Taxonomy" id="1300035"/>
    <lineage>
        <taxon>Bacteria</taxon>
        <taxon>Pseudomonadati</taxon>
        <taxon>Pseudomonadota</taxon>
        <taxon>Alphaproteobacteria</taxon>
        <taxon>Hyphomicrobiales</taxon>
        <taxon>Nitrobacteraceae</taxon>
        <taxon>Bradyrhizobium</taxon>
    </lineage>
</organism>
<dbReference type="Gene3D" id="2.40.50.100">
    <property type="match status" value="1"/>
</dbReference>
<keyword evidence="1" id="KW-0092">Biotin</keyword>
<evidence type="ECO:0000313" key="3">
    <source>
        <dbReference type="EMBL" id="KRR19863.1"/>
    </source>
</evidence>
<gene>
    <name evidence="3" type="ORF">CQ13_07955</name>
</gene>
<proteinExistence type="predicted"/>
<dbReference type="CDD" id="cd06850">
    <property type="entry name" value="biotinyl_domain"/>
    <property type="match status" value="1"/>
</dbReference>
<dbReference type="AlphaFoldDB" id="A0A0R3MHU8"/>
<dbReference type="PANTHER" id="PTHR45266">
    <property type="entry name" value="OXALOACETATE DECARBOXYLASE ALPHA CHAIN"/>
    <property type="match status" value="1"/>
</dbReference>
<dbReference type="InterPro" id="IPR011053">
    <property type="entry name" value="Single_hybrid_motif"/>
</dbReference>
<protein>
    <submittedName>
        <fullName evidence="3">Biotin attachment protein</fullName>
    </submittedName>
</protein>
<comment type="caution">
    <text evidence="3">The sequence shown here is derived from an EMBL/GenBank/DDBJ whole genome shotgun (WGS) entry which is preliminary data.</text>
</comment>
<accession>A0A0R3MHU8</accession>
<dbReference type="PROSITE" id="PS00188">
    <property type="entry name" value="BIOTIN"/>
    <property type="match status" value="1"/>
</dbReference>
<dbReference type="PROSITE" id="PS50968">
    <property type="entry name" value="BIOTINYL_LIPOYL"/>
    <property type="match status" value="1"/>
</dbReference>
<sequence length="73" mass="7508">MPEIKIVTEVAGRVCALPVATGGNVGDGDEIAFVEAMKMEIPVTSTTAGKIKAILVKLDDVIAEGQVVAIIEA</sequence>
<dbReference type="Pfam" id="PF00364">
    <property type="entry name" value="Biotin_lipoyl"/>
    <property type="match status" value="1"/>
</dbReference>
<dbReference type="OrthoDB" id="163546at2"/>
<feature type="domain" description="Lipoyl-binding" evidence="2">
    <location>
        <begin position="1"/>
        <end position="72"/>
    </location>
</feature>
<dbReference type="InterPro" id="IPR050709">
    <property type="entry name" value="Biotin_Carboxyl_Carrier/Decarb"/>
</dbReference>
<dbReference type="InterPro" id="IPR000089">
    <property type="entry name" value="Biotin_lipoyl"/>
</dbReference>
<evidence type="ECO:0000313" key="4">
    <source>
        <dbReference type="Proteomes" id="UP000052023"/>
    </source>
</evidence>
<keyword evidence="4" id="KW-1185">Reference proteome</keyword>
<dbReference type="EMBL" id="LLYA01000181">
    <property type="protein sequence ID" value="KRR19863.1"/>
    <property type="molecule type" value="Genomic_DNA"/>
</dbReference>
<dbReference type="Proteomes" id="UP000052023">
    <property type="component" value="Unassembled WGS sequence"/>
</dbReference>
<evidence type="ECO:0000256" key="1">
    <source>
        <dbReference type="ARBA" id="ARBA00023267"/>
    </source>
</evidence>
<dbReference type="SUPFAM" id="SSF51230">
    <property type="entry name" value="Single hybrid motif"/>
    <property type="match status" value="1"/>
</dbReference>